<keyword evidence="3" id="KW-1185">Reference proteome</keyword>
<feature type="domain" description="BTB" evidence="1">
    <location>
        <begin position="198"/>
        <end position="263"/>
    </location>
</feature>
<organism evidence="2 3">
    <name type="scientific">Plakobranchus ocellatus</name>
    <dbReference type="NCBI Taxonomy" id="259542"/>
    <lineage>
        <taxon>Eukaryota</taxon>
        <taxon>Metazoa</taxon>
        <taxon>Spiralia</taxon>
        <taxon>Lophotrochozoa</taxon>
        <taxon>Mollusca</taxon>
        <taxon>Gastropoda</taxon>
        <taxon>Heterobranchia</taxon>
        <taxon>Euthyneura</taxon>
        <taxon>Panpulmonata</taxon>
        <taxon>Sacoglossa</taxon>
        <taxon>Placobranchoidea</taxon>
        <taxon>Plakobranchidae</taxon>
        <taxon>Plakobranchus</taxon>
    </lineage>
</organism>
<dbReference type="Gene3D" id="3.30.710.10">
    <property type="entry name" value="Potassium Channel Kv1.1, Chain A"/>
    <property type="match status" value="1"/>
</dbReference>
<dbReference type="PROSITE" id="PS50097">
    <property type="entry name" value="BTB"/>
    <property type="match status" value="1"/>
</dbReference>
<evidence type="ECO:0000259" key="1">
    <source>
        <dbReference type="PROSITE" id="PS50097"/>
    </source>
</evidence>
<dbReference type="EMBL" id="BLXT01007741">
    <property type="protein sequence ID" value="GFO41974.1"/>
    <property type="molecule type" value="Genomic_DNA"/>
</dbReference>
<reference evidence="2 3" key="1">
    <citation type="journal article" date="2021" name="Elife">
        <title>Chloroplast acquisition without the gene transfer in kleptoplastic sea slugs, Plakobranchus ocellatus.</title>
        <authorList>
            <person name="Maeda T."/>
            <person name="Takahashi S."/>
            <person name="Yoshida T."/>
            <person name="Shimamura S."/>
            <person name="Takaki Y."/>
            <person name="Nagai Y."/>
            <person name="Toyoda A."/>
            <person name="Suzuki Y."/>
            <person name="Arimoto A."/>
            <person name="Ishii H."/>
            <person name="Satoh N."/>
            <person name="Nishiyama T."/>
            <person name="Hasebe M."/>
            <person name="Maruyama T."/>
            <person name="Minagawa J."/>
            <person name="Obokata J."/>
            <person name="Shigenobu S."/>
        </authorList>
    </citation>
    <scope>NUCLEOTIDE SEQUENCE [LARGE SCALE GENOMIC DNA]</scope>
</reference>
<evidence type="ECO:0000313" key="2">
    <source>
        <dbReference type="EMBL" id="GFO41974.1"/>
    </source>
</evidence>
<accession>A0AAV4DCP6</accession>
<dbReference type="Proteomes" id="UP000735302">
    <property type="component" value="Unassembled WGS sequence"/>
</dbReference>
<comment type="caution">
    <text evidence="2">The sequence shown here is derived from an EMBL/GenBank/DDBJ whole genome shotgun (WGS) entry which is preliminary data.</text>
</comment>
<dbReference type="Pfam" id="PF00651">
    <property type="entry name" value="BTB"/>
    <property type="match status" value="1"/>
</dbReference>
<dbReference type="InterPro" id="IPR011333">
    <property type="entry name" value="SKP1/BTB/POZ_sf"/>
</dbReference>
<protein>
    <submittedName>
        <fullName evidence="2">F-box/lrr-repeat protein 4</fullName>
    </submittedName>
</protein>
<gene>
    <name evidence="2" type="ORF">PoB_006847900</name>
</gene>
<evidence type="ECO:0000313" key="3">
    <source>
        <dbReference type="Proteomes" id="UP000735302"/>
    </source>
</evidence>
<dbReference type="SMART" id="SM00225">
    <property type="entry name" value="BTB"/>
    <property type="match status" value="1"/>
</dbReference>
<dbReference type="InterPro" id="IPR058897">
    <property type="entry name" value="PAPPA_SD_C"/>
</dbReference>
<dbReference type="PANTHER" id="PTHR24413">
    <property type="entry name" value="SPECKLE-TYPE POZ PROTEIN"/>
    <property type="match status" value="1"/>
</dbReference>
<dbReference type="InterPro" id="IPR000210">
    <property type="entry name" value="BTB/POZ_dom"/>
</dbReference>
<proteinExistence type="predicted"/>
<dbReference type="AlphaFoldDB" id="A0AAV4DCP6"/>
<dbReference type="Gene3D" id="1.25.40.420">
    <property type="match status" value="1"/>
</dbReference>
<dbReference type="Pfam" id="PF25900">
    <property type="entry name" value="PAPPA"/>
    <property type="match status" value="1"/>
</dbReference>
<name>A0AAV4DCP6_9GAST</name>
<dbReference type="SUPFAM" id="SSF54695">
    <property type="entry name" value="POZ domain"/>
    <property type="match status" value="1"/>
</dbReference>
<sequence length="363" mass="40678">MAALAQPMYSNLYQRDPEGPPPYHPSAVKQWASRVARYSSQYNNTTWSADQVLGEPKVYPQHGDIHGSWAMGTIDDKQYLELEYDIPVCPTAINIYETFNPGAVVAVKILDTNGRWEMLWSVKKPVHLTQSRIFSPALKETNSKTTQIRIEVNCKAAGTWCEIDAVELVGIREGAVAPVDDTEFFDSLESLVNNKEYSDVKFEIDGKKLYAHKAILAARSKYFADMFHGKTQDVVVLKLPSTSSKDMLAIFHFIYTNKIPRDCQIKSLINLTEVSTVLGIPQLKTAAMYKILESMTCSNVIDTILLLKDTDKNDIKDVCLRFMAANLAEVSKTPGFERLPQSILVRVVQEATANMCLNPTSAR</sequence>